<evidence type="ECO:0000313" key="7">
    <source>
        <dbReference type="Proteomes" id="UP000075473"/>
    </source>
</evidence>
<keyword evidence="4" id="KW-0811">Translocation</keyword>
<dbReference type="GO" id="GO:0051262">
    <property type="term" value="P:protein tetramerization"/>
    <property type="evidence" value="ECO:0007669"/>
    <property type="project" value="InterPro"/>
</dbReference>
<reference evidence="6 7" key="1">
    <citation type="submission" date="2015-06" db="EMBL/GenBank/DDBJ databases">
        <title>Improved classification and identification of acetic acid bacteria using matrix-assisted laser desorption/ionization time-of-flight mass spectrometry; Gluconobacter nephelii and Gluconobacter uchimurae are later heterotypic synonyms of Gluconobacter japonicus and Gluconobacter oxydans, respectively.</title>
        <authorList>
            <person name="Li L."/>
            <person name="Cleenwerck I."/>
            <person name="De Vuyst L."/>
            <person name="Vandamme P."/>
        </authorList>
    </citation>
    <scope>NUCLEOTIDE SEQUENCE [LARGE SCALE GENOMIC DNA]</scope>
    <source>
        <strain evidence="6 7">LMG 1625</strain>
    </source>
</reference>
<protein>
    <submittedName>
        <fullName evidence="6">Preprotein translocase subunit SecB</fullName>
    </submittedName>
</protein>
<organism evidence="6 7">
    <name type="scientific">Acetobacter cerevisiae</name>
    <dbReference type="NCBI Taxonomy" id="178900"/>
    <lineage>
        <taxon>Bacteria</taxon>
        <taxon>Pseudomonadati</taxon>
        <taxon>Pseudomonadota</taxon>
        <taxon>Alphaproteobacteria</taxon>
        <taxon>Acetobacterales</taxon>
        <taxon>Acetobacteraceae</taxon>
        <taxon>Acetobacter</taxon>
    </lineage>
</organism>
<evidence type="ECO:0000256" key="3">
    <source>
        <dbReference type="ARBA" id="ARBA00022927"/>
    </source>
</evidence>
<proteinExistence type="inferred from homology"/>
<gene>
    <name evidence="6" type="ORF">AD928_01365</name>
</gene>
<dbReference type="PATRIC" id="fig|178900.5.peg.123"/>
<dbReference type="RefSeq" id="WP_082779674.1">
    <property type="nucleotide sequence ID" value="NZ_LHZA01000087.1"/>
</dbReference>
<evidence type="ECO:0000313" key="6">
    <source>
        <dbReference type="EMBL" id="KXV01764.1"/>
    </source>
</evidence>
<dbReference type="InterPro" id="IPR003708">
    <property type="entry name" value="SecB"/>
</dbReference>
<keyword evidence="3" id="KW-0653">Protein transport</keyword>
<dbReference type="GO" id="GO:0051082">
    <property type="term" value="F:unfolded protein binding"/>
    <property type="evidence" value="ECO:0007669"/>
    <property type="project" value="InterPro"/>
</dbReference>
<dbReference type="SUPFAM" id="SSF54611">
    <property type="entry name" value="SecB-like"/>
    <property type="match status" value="1"/>
</dbReference>
<dbReference type="Gene3D" id="3.10.420.10">
    <property type="entry name" value="SecB-like"/>
    <property type="match status" value="1"/>
</dbReference>
<keyword evidence="2" id="KW-0813">Transport</keyword>
<comment type="caution">
    <text evidence="6">The sequence shown here is derived from an EMBL/GenBank/DDBJ whole genome shotgun (WGS) entry which is preliminary data.</text>
</comment>
<dbReference type="Proteomes" id="UP000075473">
    <property type="component" value="Unassembled WGS sequence"/>
</dbReference>
<dbReference type="EMBL" id="LHZA01000087">
    <property type="protein sequence ID" value="KXV01764.1"/>
    <property type="molecule type" value="Genomic_DNA"/>
</dbReference>
<evidence type="ECO:0000256" key="4">
    <source>
        <dbReference type="ARBA" id="ARBA00023010"/>
    </source>
</evidence>
<evidence type="ECO:0000256" key="5">
    <source>
        <dbReference type="ARBA" id="ARBA00023186"/>
    </source>
</evidence>
<dbReference type="PANTHER" id="PTHR36918">
    <property type="match status" value="1"/>
</dbReference>
<dbReference type="PANTHER" id="PTHR36918:SF1">
    <property type="entry name" value="PROTEIN-EXPORT PROTEIN SECB"/>
    <property type="match status" value="1"/>
</dbReference>
<dbReference type="AlphaFoldDB" id="A0A149QX82"/>
<dbReference type="InterPro" id="IPR035958">
    <property type="entry name" value="SecB-like_sf"/>
</dbReference>
<dbReference type="GO" id="GO:0015031">
    <property type="term" value="P:protein transport"/>
    <property type="evidence" value="ECO:0007669"/>
    <property type="project" value="UniProtKB-KW"/>
</dbReference>
<evidence type="ECO:0000256" key="1">
    <source>
        <dbReference type="ARBA" id="ARBA00009990"/>
    </source>
</evidence>
<keyword evidence="5" id="KW-0143">Chaperone</keyword>
<comment type="similarity">
    <text evidence="1">Belongs to the SecB family.</text>
</comment>
<name>A0A149QX82_9PROT</name>
<sequence length="167" mass="18322">MADQNDFMTDSIGGAASSSAKPSVLMGIQYVKAVTFQVIGAPTVYALAQERPQIAIMVDVRANQIGENMPNFEVELVMHCQGQTAPGPNGEEPVRLFETKMTYAGIFTLNHSTAETFEPLLLIEAPRLLFPGARNLLVTLSREAGFLPIVVQQIDFAELWRNRRAQG</sequence>
<accession>A0A149QX82</accession>
<dbReference type="Pfam" id="PF02556">
    <property type="entry name" value="SecB"/>
    <property type="match status" value="1"/>
</dbReference>
<evidence type="ECO:0000256" key="2">
    <source>
        <dbReference type="ARBA" id="ARBA00022448"/>
    </source>
</evidence>